<evidence type="ECO:0000313" key="3">
    <source>
        <dbReference type="Proteomes" id="UP001268819"/>
    </source>
</evidence>
<protein>
    <submittedName>
        <fullName evidence="2">Uncharacterized protein</fullName>
    </submittedName>
</protein>
<dbReference type="RefSeq" id="WP_310307550.1">
    <property type="nucleotide sequence ID" value="NZ_BAAAXB010000001.1"/>
</dbReference>
<sequence>MTAAAEQLTHESHHALTIVCEGTDEIQVGAVGRTVDTFGRLDMTQWPFGRTSPARREAPLGERGLHNRGLSRPVGTS</sequence>
<keyword evidence="3" id="KW-1185">Reference proteome</keyword>
<reference evidence="2 3" key="1">
    <citation type="submission" date="2023-07" db="EMBL/GenBank/DDBJ databases">
        <title>Sequencing the genomes of 1000 actinobacteria strains.</title>
        <authorList>
            <person name="Klenk H.-P."/>
        </authorList>
    </citation>
    <scope>NUCLEOTIDE SEQUENCE [LARGE SCALE GENOMIC DNA]</scope>
    <source>
        <strain evidence="2 3">DSM 43749</strain>
    </source>
</reference>
<dbReference type="Proteomes" id="UP001268819">
    <property type="component" value="Unassembled WGS sequence"/>
</dbReference>
<gene>
    <name evidence="2" type="ORF">J2S66_002919</name>
</gene>
<dbReference type="EMBL" id="JAVDSG010000001">
    <property type="protein sequence ID" value="MDR6594535.1"/>
    <property type="molecule type" value="Genomic_DNA"/>
</dbReference>
<organism evidence="2 3">
    <name type="scientific">Saccharothrix longispora</name>
    <dbReference type="NCBI Taxonomy" id="33920"/>
    <lineage>
        <taxon>Bacteria</taxon>
        <taxon>Bacillati</taxon>
        <taxon>Actinomycetota</taxon>
        <taxon>Actinomycetes</taxon>
        <taxon>Pseudonocardiales</taxon>
        <taxon>Pseudonocardiaceae</taxon>
        <taxon>Saccharothrix</taxon>
    </lineage>
</organism>
<evidence type="ECO:0000313" key="2">
    <source>
        <dbReference type="EMBL" id="MDR6594535.1"/>
    </source>
</evidence>
<proteinExistence type="predicted"/>
<name>A0ABU1PV61_9PSEU</name>
<feature type="region of interest" description="Disordered" evidence="1">
    <location>
        <begin position="46"/>
        <end position="77"/>
    </location>
</feature>
<accession>A0ABU1PV61</accession>
<comment type="caution">
    <text evidence="2">The sequence shown here is derived from an EMBL/GenBank/DDBJ whole genome shotgun (WGS) entry which is preliminary data.</text>
</comment>
<feature type="compositionally biased region" description="Basic and acidic residues" evidence="1">
    <location>
        <begin position="54"/>
        <end position="65"/>
    </location>
</feature>
<evidence type="ECO:0000256" key="1">
    <source>
        <dbReference type="SAM" id="MobiDB-lite"/>
    </source>
</evidence>